<gene>
    <name evidence="1" type="ORF">C5689_06360</name>
</gene>
<comment type="caution">
    <text evidence="1">The sequence shown here is derived from an EMBL/GenBank/DDBJ whole genome shotgun (WGS) entry which is preliminary data.</text>
</comment>
<protein>
    <submittedName>
        <fullName evidence="1">Uncharacterized protein</fullName>
    </submittedName>
</protein>
<name>A0A2U1SSY5_METSR</name>
<keyword evidence="2" id="KW-1185">Reference proteome</keyword>
<accession>A0A2U1SSY5</accession>
<dbReference type="Proteomes" id="UP000245137">
    <property type="component" value="Unassembled WGS sequence"/>
</dbReference>
<evidence type="ECO:0000313" key="2">
    <source>
        <dbReference type="Proteomes" id="UP000245137"/>
    </source>
</evidence>
<proteinExistence type="predicted"/>
<evidence type="ECO:0000313" key="1">
    <source>
        <dbReference type="EMBL" id="PWB94683.1"/>
    </source>
</evidence>
<organism evidence="1 2">
    <name type="scientific">Methylosinus sporium</name>
    <dbReference type="NCBI Taxonomy" id="428"/>
    <lineage>
        <taxon>Bacteria</taxon>
        <taxon>Pseudomonadati</taxon>
        <taxon>Pseudomonadota</taxon>
        <taxon>Alphaproteobacteria</taxon>
        <taxon>Hyphomicrobiales</taxon>
        <taxon>Methylocystaceae</taxon>
        <taxon>Methylosinus</taxon>
    </lineage>
</organism>
<sequence length="68" mass="7146">MAKLVLLALANEADASGLVGRSRALIGRLTVVTELPRGDVLSALERLQDVSAIVDQPNGFQLKFGEAA</sequence>
<dbReference type="EMBL" id="PUIV01000006">
    <property type="protein sequence ID" value="PWB94683.1"/>
    <property type="molecule type" value="Genomic_DNA"/>
</dbReference>
<reference evidence="1 2" key="1">
    <citation type="journal article" date="2018" name="Appl. Microbiol. Biotechnol.">
        <title>Co-cultivation of the strictly anaerobic methanogen Methanosarcina barkeri with aerobic methanotrophs in an oxygen-limited membrane bioreactor.</title>
        <authorList>
            <person name="In 't Zandt M.H."/>
            <person name="van den Bosch T.J.M."/>
            <person name="Rijkers R."/>
            <person name="van Kessel M.A.H.J."/>
            <person name="Jetten M.S.M."/>
            <person name="Welte C.U."/>
        </authorList>
    </citation>
    <scope>NUCLEOTIDE SEQUENCE [LARGE SCALE GENOMIC DNA]</scope>
    <source>
        <strain evidence="1 2">DSM 17706</strain>
    </source>
</reference>
<dbReference type="AlphaFoldDB" id="A0A2U1SSY5"/>